<dbReference type="Gene3D" id="1.20.1070.10">
    <property type="entry name" value="Rhodopsin 7-helix transmembrane proteins"/>
    <property type="match status" value="1"/>
</dbReference>
<name>A0AAV2HHR1_LYMST</name>
<keyword evidence="3" id="KW-1185">Reference proteome</keyword>
<dbReference type="SUPFAM" id="SSF81321">
    <property type="entry name" value="Family A G protein-coupled receptor-like"/>
    <property type="match status" value="1"/>
</dbReference>
<evidence type="ECO:0000313" key="3">
    <source>
        <dbReference type="Proteomes" id="UP001497497"/>
    </source>
</evidence>
<sequence length="229" mass="25263">MGLKDGVTVSLFALAISDFSYLLISAMRRSATIVNLFPEVAPKAFSLSDVVYASFWYSKVFYDISTLIRVYTAVARACCVAIPLTFKNIFTKNVTIYVVCAVSSASLAIRVPMLACQGFQSVFDSKTNVTRLVLYFNSLRPAALAVTDIVNRNIIAWGTIIIVLISLFVLKYNLVSAAKFRHGRKSGRVTSSNENPSNFLVGKDLQVVRVVILVSIIFIICNVRQPSQL</sequence>
<feature type="transmembrane region" description="Helical" evidence="1">
    <location>
        <begin position="94"/>
        <end position="115"/>
    </location>
</feature>
<keyword evidence="1" id="KW-1133">Transmembrane helix</keyword>
<dbReference type="AlphaFoldDB" id="A0AAV2HHR1"/>
<gene>
    <name evidence="2" type="ORF">GSLYS_00005781001</name>
</gene>
<proteinExistence type="predicted"/>
<dbReference type="EMBL" id="CAXITT010000095">
    <property type="protein sequence ID" value="CAL1531686.1"/>
    <property type="molecule type" value="Genomic_DNA"/>
</dbReference>
<comment type="caution">
    <text evidence="2">The sequence shown here is derived from an EMBL/GenBank/DDBJ whole genome shotgun (WGS) entry which is preliminary data.</text>
</comment>
<keyword evidence="1" id="KW-0472">Membrane</keyword>
<organism evidence="2 3">
    <name type="scientific">Lymnaea stagnalis</name>
    <name type="common">Great pond snail</name>
    <name type="synonym">Helix stagnalis</name>
    <dbReference type="NCBI Taxonomy" id="6523"/>
    <lineage>
        <taxon>Eukaryota</taxon>
        <taxon>Metazoa</taxon>
        <taxon>Spiralia</taxon>
        <taxon>Lophotrochozoa</taxon>
        <taxon>Mollusca</taxon>
        <taxon>Gastropoda</taxon>
        <taxon>Heterobranchia</taxon>
        <taxon>Euthyneura</taxon>
        <taxon>Panpulmonata</taxon>
        <taxon>Hygrophila</taxon>
        <taxon>Lymnaeoidea</taxon>
        <taxon>Lymnaeidae</taxon>
        <taxon>Lymnaea</taxon>
    </lineage>
</organism>
<dbReference type="Proteomes" id="UP001497497">
    <property type="component" value="Unassembled WGS sequence"/>
</dbReference>
<evidence type="ECO:0000256" key="1">
    <source>
        <dbReference type="SAM" id="Phobius"/>
    </source>
</evidence>
<protein>
    <recommendedName>
        <fullName evidence="4">G-protein coupled receptors family 1 profile domain-containing protein</fullName>
    </recommendedName>
</protein>
<reference evidence="2 3" key="1">
    <citation type="submission" date="2024-04" db="EMBL/GenBank/DDBJ databases">
        <authorList>
            <consortium name="Genoscope - CEA"/>
            <person name="William W."/>
        </authorList>
    </citation>
    <scope>NUCLEOTIDE SEQUENCE [LARGE SCALE GENOMIC DNA]</scope>
</reference>
<feature type="transmembrane region" description="Helical" evidence="1">
    <location>
        <begin position="154"/>
        <end position="175"/>
    </location>
</feature>
<evidence type="ECO:0000313" key="2">
    <source>
        <dbReference type="EMBL" id="CAL1531686.1"/>
    </source>
</evidence>
<accession>A0AAV2HHR1</accession>
<feature type="transmembrane region" description="Helical" evidence="1">
    <location>
        <begin position="6"/>
        <end position="24"/>
    </location>
</feature>
<evidence type="ECO:0008006" key="4">
    <source>
        <dbReference type="Google" id="ProtNLM"/>
    </source>
</evidence>
<keyword evidence="1" id="KW-0812">Transmembrane</keyword>